<dbReference type="CDD" id="cd13688">
    <property type="entry name" value="PBP2_GltI_DEBP"/>
    <property type="match status" value="1"/>
</dbReference>
<dbReference type="GO" id="GO:0006865">
    <property type="term" value="P:amino acid transport"/>
    <property type="evidence" value="ECO:0007669"/>
    <property type="project" value="TreeGrafter"/>
</dbReference>
<proteinExistence type="inferred from homology"/>
<evidence type="ECO:0000256" key="1">
    <source>
        <dbReference type="ARBA" id="ARBA00010333"/>
    </source>
</evidence>
<evidence type="ECO:0000313" key="7">
    <source>
        <dbReference type="EMBL" id="MEG3437565.1"/>
    </source>
</evidence>
<evidence type="ECO:0000259" key="5">
    <source>
        <dbReference type="SMART" id="SM00062"/>
    </source>
</evidence>
<sequence>MLKKLQFAGLGLLLPFLLASPVKAETVVEKVARTGFLTVGTRFDLIPYAYVNDKGELVGYSIDVLERIRARLQKVLGRPVTLQMVEANDPGQKINLLRGGEIDIACDTAFTWERARVVDFSTSYSLSGVRLLAKKGANLSTPESLVGKRIAVLRNSTAGDVLKLVQPKVTITSDFATVEEAIAALKTGKIDALAGDSVILAGTILRDNPTAFEIVPEEPYARFGFGCMVPENNSTFLDEVNYSIVGMMQDYVTGDVATVEKIDRWFGPSGLVPLPAELIKGFFAFTIIDHAQIPPENNK</sequence>
<evidence type="ECO:0000256" key="2">
    <source>
        <dbReference type="ARBA" id="ARBA00022448"/>
    </source>
</evidence>
<dbReference type="InterPro" id="IPR001638">
    <property type="entry name" value="Solute-binding_3/MltF_N"/>
</dbReference>
<dbReference type="Pfam" id="PF00497">
    <property type="entry name" value="SBP_bac_3"/>
    <property type="match status" value="1"/>
</dbReference>
<evidence type="ECO:0000259" key="6">
    <source>
        <dbReference type="SMART" id="SM00079"/>
    </source>
</evidence>
<protein>
    <submittedName>
        <fullName evidence="7">Extracellular substrate binding-like orphan protein GrrP</fullName>
    </submittedName>
</protein>
<dbReference type="EMBL" id="JBAFSM010000016">
    <property type="protein sequence ID" value="MEG3437565.1"/>
    <property type="molecule type" value="Genomic_DNA"/>
</dbReference>
<dbReference type="InterPro" id="IPR026358">
    <property type="entry name" value="Orph_peri_GRRM"/>
</dbReference>
<evidence type="ECO:0000256" key="3">
    <source>
        <dbReference type="ARBA" id="ARBA00022729"/>
    </source>
</evidence>
<dbReference type="Proteomes" id="UP001328733">
    <property type="component" value="Unassembled WGS sequence"/>
</dbReference>
<dbReference type="PANTHER" id="PTHR30085">
    <property type="entry name" value="AMINO ACID ABC TRANSPORTER PERMEASE"/>
    <property type="match status" value="1"/>
</dbReference>
<dbReference type="RefSeq" id="WP_332865041.1">
    <property type="nucleotide sequence ID" value="NZ_JBAFSM010000016.1"/>
</dbReference>
<dbReference type="SUPFAM" id="SSF53850">
    <property type="entry name" value="Periplasmic binding protein-like II"/>
    <property type="match status" value="1"/>
</dbReference>
<organism evidence="7 8">
    <name type="scientific">Pannus brasiliensis CCIBt3594</name>
    <dbReference type="NCBI Taxonomy" id="1427578"/>
    <lineage>
        <taxon>Bacteria</taxon>
        <taxon>Bacillati</taxon>
        <taxon>Cyanobacteriota</taxon>
        <taxon>Cyanophyceae</taxon>
        <taxon>Oscillatoriophycideae</taxon>
        <taxon>Chroococcales</taxon>
        <taxon>Microcystaceae</taxon>
        <taxon>Pannus</taxon>
    </lineage>
</organism>
<dbReference type="SMART" id="SM00062">
    <property type="entry name" value="PBPb"/>
    <property type="match status" value="1"/>
</dbReference>
<gene>
    <name evidence="7" type="primary">grrP</name>
    <name evidence="7" type="ORF">V0288_10585</name>
</gene>
<dbReference type="GO" id="GO:0030288">
    <property type="term" value="C:outer membrane-bounded periplasmic space"/>
    <property type="evidence" value="ECO:0007669"/>
    <property type="project" value="TreeGrafter"/>
</dbReference>
<evidence type="ECO:0000256" key="4">
    <source>
        <dbReference type="SAM" id="SignalP"/>
    </source>
</evidence>
<evidence type="ECO:0000313" key="8">
    <source>
        <dbReference type="Proteomes" id="UP001328733"/>
    </source>
</evidence>
<dbReference type="GO" id="GO:0016020">
    <property type="term" value="C:membrane"/>
    <property type="evidence" value="ECO:0007669"/>
    <property type="project" value="InterPro"/>
</dbReference>
<keyword evidence="3 4" id="KW-0732">Signal</keyword>
<feature type="domain" description="Ionotropic glutamate receptor C-terminal" evidence="6">
    <location>
        <begin position="36"/>
        <end position="268"/>
    </location>
</feature>
<dbReference type="AlphaFoldDB" id="A0AAW9QID8"/>
<dbReference type="InterPro" id="IPR001320">
    <property type="entry name" value="Iontro_rcpt_C"/>
</dbReference>
<dbReference type="InterPro" id="IPR051455">
    <property type="entry name" value="Bact_solute-bind_prot3"/>
</dbReference>
<dbReference type="SMART" id="SM00079">
    <property type="entry name" value="PBPe"/>
    <property type="match status" value="1"/>
</dbReference>
<feature type="chain" id="PRO_5043981813" evidence="4">
    <location>
        <begin position="25"/>
        <end position="299"/>
    </location>
</feature>
<dbReference type="PANTHER" id="PTHR30085:SF6">
    <property type="entry name" value="ABC TRANSPORTER GLUTAMINE-BINDING PROTEIN GLNH"/>
    <property type="match status" value="1"/>
</dbReference>
<keyword evidence="2" id="KW-0813">Transport</keyword>
<feature type="signal peptide" evidence="4">
    <location>
        <begin position="1"/>
        <end position="24"/>
    </location>
</feature>
<feature type="domain" description="Solute-binding protein family 3/N-terminal" evidence="5">
    <location>
        <begin position="36"/>
        <end position="269"/>
    </location>
</feature>
<keyword evidence="8" id="KW-1185">Reference proteome</keyword>
<accession>A0AAW9QID8</accession>
<name>A0AAW9QID8_9CHRO</name>
<comment type="caution">
    <text evidence="7">The sequence shown here is derived from an EMBL/GenBank/DDBJ whole genome shotgun (WGS) entry which is preliminary data.</text>
</comment>
<dbReference type="Gene3D" id="3.40.190.10">
    <property type="entry name" value="Periplasmic binding protein-like II"/>
    <property type="match status" value="2"/>
</dbReference>
<dbReference type="GO" id="GO:0015276">
    <property type="term" value="F:ligand-gated monoatomic ion channel activity"/>
    <property type="evidence" value="ECO:0007669"/>
    <property type="project" value="InterPro"/>
</dbReference>
<comment type="similarity">
    <text evidence="1">Belongs to the bacterial solute-binding protein 3 family.</text>
</comment>
<dbReference type="NCBIfam" id="TIGR04262">
    <property type="entry name" value="orph_peri_GRRM"/>
    <property type="match status" value="1"/>
</dbReference>
<dbReference type="GO" id="GO:0005576">
    <property type="term" value="C:extracellular region"/>
    <property type="evidence" value="ECO:0007669"/>
    <property type="project" value="TreeGrafter"/>
</dbReference>
<reference evidence="7 8" key="1">
    <citation type="submission" date="2024-01" db="EMBL/GenBank/DDBJ databases">
        <title>Genomic insights into the taxonomy and metabolism of the cyanobacterium Pannus brasiliensis CCIBt3594.</title>
        <authorList>
            <person name="Machado M."/>
            <person name="Botero N.B."/>
            <person name="Andreote A.P.D."/>
            <person name="Feitosa A.M.T."/>
            <person name="Popin R."/>
            <person name="Sivonen K."/>
            <person name="Fiore M.F."/>
        </authorList>
    </citation>
    <scope>NUCLEOTIDE SEQUENCE [LARGE SCALE GENOMIC DNA]</scope>
    <source>
        <strain evidence="7 8">CCIBt3594</strain>
    </source>
</reference>